<name>A0AAV9A4A1_ACOGR</name>
<sequence>MVGELPESGERVVGRQQWRFTTEGGVLRRRAAHGRTGRRGRWPGVGLARVLTGVDEAVR</sequence>
<reference evidence="1" key="2">
    <citation type="submission" date="2023-06" db="EMBL/GenBank/DDBJ databases">
        <authorList>
            <person name="Ma L."/>
            <person name="Liu K.-W."/>
            <person name="Li Z."/>
            <person name="Hsiao Y.-Y."/>
            <person name="Qi Y."/>
            <person name="Fu T."/>
            <person name="Tang G."/>
            <person name="Zhang D."/>
            <person name="Sun W.-H."/>
            <person name="Liu D.-K."/>
            <person name="Li Y."/>
            <person name="Chen G.-Z."/>
            <person name="Liu X.-D."/>
            <person name="Liao X.-Y."/>
            <person name="Jiang Y.-T."/>
            <person name="Yu X."/>
            <person name="Hao Y."/>
            <person name="Huang J."/>
            <person name="Zhao X.-W."/>
            <person name="Ke S."/>
            <person name="Chen Y.-Y."/>
            <person name="Wu W.-L."/>
            <person name="Hsu J.-L."/>
            <person name="Lin Y.-F."/>
            <person name="Huang M.-D."/>
            <person name="Li C.-Y."/>
            <person name="Huang L."/>
            <person name="Wang Z.-W."/>
            <person name="Zhao X."/>
            <person name="Zhong W.-Y."/>
            <person name="Peng D.-H."/>
            <person name="Ahmad S."/>
            <person name="Lan S."/>
            <person name="Zhang J.-S."/>
            <person name="Tsai W.-C."/>
            <person name="Van De Peer Y."/>
            <person name="Liu Z.-J."/>
        </authorList>
    </citation>
    <scope>NUCLEOTIDE SEQUENCE</scope>
    <source>
        <strain evidence="1">SCP</strain>
        <tissue evidence="1">Leaves</tissue>
    </source>
</reference>
<evidence type="ECO:0000313" key="2">
    <source>
        <dbReference type="Proteomes" id="UP001179952"/>
    </source>
</evidence>
<accession>A0AAV9A4A1</accession>
<keyword evidence="2" id="KW-1185">Reference proteome</keyword>
<reference evidence="1" key="1">
    <citation type="journal article" date="2023" name="Nat. Commun.">
        <title>Diploid and tetraploid genomes of Acorus and the evolution of monocots.</title>
        <authorList>
            <person name="Ma L."/>
            <person name="Liu K.W."/>
            <person name="Li Z."/>
            <person name="Hsiao Y.Y."/>
            <person name="Qi Y."/>
            <person name="Fu T."/>
            <person name="Tang G.D."/>
            <person name="Zhang D."/>
            <person name="Sun W.H."/>
            <person name="Liu D.K."/>
            <person name="Li Y."/>
            <person name="Chen G.Z."/>
            <person name="Liu X.D."/>
            <person name="Liao X.Y."/>
            <person name="Jiang Y.T."/>
            <person name="Yu X."/>
            <person name="Hao Y."/>
            <person name="Huang J."/>
            <person name="Zhao X.W."/>
            <person name="Ke S."/>
            <person name="Chen Y.Y."/>
            <person name="Wu W.L."/>
            <person name="Hsu J.L."/>
            <person name="Lin Y.F."/>
            <person name="Huang M.D."/>
            <person name="Li C.Y."/>
            <person name="Huang L."/>
            <person name="Wang Z.W."/>
            <person name="Zhao X."/>
            <person name="Zhong W.Y."/>
            <person name="Peng D.H."/>
            <person name="Ahmad S."/>
            <person name="Lan S."/>
            <person name="Zhang J.S."/>
            <person name="Tsai W.C."/>
            <person name="Van de Peer Y."/>
            <person name="Liu Z.J."/>
        </authorList>
    </citation>
    <scope>NUCLEOTIDE SEQUENCE</scope>
    <source>
        <strain evidence="1">SCP</strain>
    </source>
</reference>
<dbReference type="Proteomes" id="UP001179952">
    <property type="component" value="Unassembled WGS sequence"/>
</dbReference>
<gene>
    <name evidence="1" type="ORF">QJS04_geneDACA017967</name>
</gene>
<comment type="caution">
    <text evidence="1">The sequence shown here is derived from an EMBL/GenBank/DDBJ whole genome shotgun (WGS) entry which is preliminary data.</text>
</comment>
<organism evidence="1 2">
    <name type="scientific">Acorus gramineus</name>
    <name type="common">Dwarf sweet flag</name>
    <dbReference type="NCBI Taxonomy" id="55184"/>
    <lineage>
        <taxon>Eukaryota</taxon>
        <taxon>Viridiplantae</taxon>
        <taxon>Streptophyta</taxon>
        <taxon>Embryophyta</taxon>
        <taxon>Tracheophyta</taxon>
        <taxon>Spermatophyta</taxon>
        <taxon>Magnoliopsida</taxon>
        <taxon>Liliopsida</taxon>
        <taxon>Acoraceae</taxon>
        <taxon>Acorus</taxon>
    </lineage>
</organism>
<protein>
    <recommendedName>
        <fullName evidence="3">MHC class I antigen</fullName>
    </recommendedName>
</protein>
<evidence type="ECO:0000313" key="1">
    <source>
        <dbReference type="EMBL" id="KAK1259005.1"/>
    </source>
</evidence>
<dbReference type="EMBL" id="JAUJYN010000012">
    <property type="protein sequence ID" value="KAK1259005.1"/>
    <property type="molecule type" value="Genomic_DNA"/>
</dbReference>
<proteinExistence type="predicted"/>
<evidence type="ECO:0008006" key="3">
    <source>
        <dbReference type="Google" id="ProtNLM"/>
    </source>
</evidence>
<dbReference type="AlphaFoldDB" id="A0AAV9A4A1"/>